<dbReference type="AlphaFoldDB" id="A0A5B7XWE6"/>
<gene>
    <name evidence="5" type="ORF">UCCLBBS449_0098</name>
</gene>
<organism evidence="5 6">
    <name type="scientific">Levilactobacillus brevis</name>
    <name type="common">Lactobacillus brevis</name>
    <dbReference type="NCBI Taxonomy" id="1580"/>
    <lineage>
        <taxon>Bacteria</taxon>
        <taxon>Bacillati</taxon>
        <taxon>Bacillota</taxon>
        <taxon>Bacilli</taxon>
        <taxon>Lactobacillales</taxon>
        <taxon>Lactobacillaceae</taxon>
        <taxon>Levilactobacillus</taxon>
    </lineage>
</organism>
<keyword evidence="2" id="KW-0521">NADP</keyword>
<dbReference type="PRINTS" id="PR00081">
    <property type="entry name" value="GDHRDH"/>
</dbReference>
<keyword evidence="3" id="KW-0560">Oxidoreductase</keyword>
<dbReference type="EMBL" id="CP031198">
    <property type="protein sequence ID" value="QCZ52095.1"/>
    <property type="molecule type" value="Genomic_DNA"/>
</dbReference>
<dbReference type="Pfam" id="PF00106">
    <property type="entry name" value="adh_short"/>
    <property type="match status" value="1"/>
</dbReference>
<protein>
    <submittedName>
        <fullName evidence="5">Short-chain dehydrogenase-reductase SDR</fullName>
    </submittedName>
</protein>
<evidence type="ECO:0000313" key="6">
    <source>
        <dbReference type="Proteomes" id="UP000307074"/>
    </source>
</evidence>
<accession>A0A5B7XWE6</accession>
<dbReference type="InterPro" id="IPR036291">
    <property type="entry name" value="NAD(P)-bd_dom_sf"/>
</dbReference>
<evidence type="ECO:0000313" key="5">
    <source>
        <dbReference type="EMBL" id="QCZ52095.1"/>
    </source>
</evidence>
<evidence type="ECO:0000256" key="3">
    <source>
        <dbReference type="ARBA" id="ARBA00023002"/>
    </source>
</evidence>
<evidence type="ECO:0000256" key="2">
    <source>
        <dbReference type="ARBA" id="ARBA00022857"/>
    </source>
</evidence>
<proteinExistence type="inferred from homology"/>
<reference evidence="5 6" key="1">
    <citation type="submission" date="2018-07" db="EMBL/GenBank/DDBJ databases">
        <authorList>
            <person name="Feyereisen M."/>
        </authorList>
    </citation>
    <scope>NUCLEOTIDE SEQUENCE [LARGE SCALE GENOMIC DNA]</scope>
    <source>
        <strain evidence="5 6">UCCLBBS449</strain>
    </source>
</reference>
<comment type="similarity">
    <text evidence="1 4">Belongs to the short-chain dehydrogenases/reductases (SDR) family.</text>
</comment>
<dbReference type="GO" id="GO:0016491">
    <property type="term" value="F:oxidoreductase activity"/>
    <property type="evidence" value="ECO:0007669"/>
    <property type="project" value="UniProtKB-KW"/>
</dbReference>
<dbReference type="PRINTS" id="PR00080">
    <property type="entry name" value="SDRFAMILY"/>
</dbReference>
<dbReference type="InterPro" id="IPR002347">
    <property type="entry name" value="SDR_fam"/>
</dbReference>
<evidence type="ECO:0000256" key="1">
    <source>
        <dbReference type="ARBA" id="ARBA00006484"/>
    </source>
</evidence>
<dbReference type="PANTHER" id="PTHR43963:SF6">
    <property type="entry name" value="CHAIN DEHYDROGENASE FAMILY PROTEIN, PUTATIVE (AFU_ORTHOLOGUE AFUA_3G15350)-RELATED"/>
    <property type="match status" value="1"/>
</dbReference>
<dbReference type="SUPFAM" id="SSF51735">
    <property type="entry name" value="NAD(P)-binding Rossmann-fold domains"/>
    <property type="match status" value="1"/>
</dbReference>
<dbReference type="Proteomes" id="UP000307074">
    <property type="component" value="Chromosome"/>
</dbReference>
<name>A0A5B7XWE6_LEVBR</name>
<dbReference type="PANTHER" id="PTHR43963">
    <property type="entry name" value="CARBONYL REDUCTASE 1-RELATED"/>
    <property type="match status" value="1"/>
</dbReference>
<sequence>MDQQTVTLITGANKGMGLEIALELGQRGQTILVGARNRERGQAAVTQLAEQGVQATFIQLDVTDATSIAQAAQQIKTDYGYLSILINNAGAAFDQHQAPATLPTSVMRRDFDINFFGLIDVTQALLPLLLEAPAARIINISSMMGSLTASLMPGAETYRASAVGYQASKAAANMFTVQLAKQLAATDAAITVNAVDPGMVATEFGGSSAATAQARGAKTPAEGIARTVALATRPTLIQQPSPTHTGSFLGNTKRDEKTKLVFSSLSMRNRHYYS</sequence>
<dbReference type="Gene3D" id="3.40.50.720">
    <property type="entry name" value="NAD(P)-binding Rossmann-like Domain"/>
    <property type="match status" value="1"/>
</dbReference>
<evidence type="ECO:0000256" key="4">
    <source>
        <dbReference type="RuleBase" id="RU000363"/>
    </source>
</evidence>